<accession>A0A0E9VJD4</accession>
<name>A0A0E9VJD4_ANGAN</name>
<reference evidence="1" key="1">
    <citation type="submission" date="2014-11" db="EMBL/GenBank/DDBJ databases">
        <authorList>
            <person name="Amaro Gonzalez C."/>
        </authorList>
    </citation>
    <scope>NUCLEOTIDE SEQUENCE</scope>
</reference>
<dbReference type="AlphaFoldDB" id="A0A0E9VJD4"/>
<reference evidence="1" key="2">
    <citation type="journal article" date="2015" name="Fish Shellfish Immunol.">
        <title>Early steps in the European eel (Anguilla anguilla)-Vibrio vulnificus interaction in the gills: Role of the RtxA13 toxin.</title>
        <authorList>
            <person name="Callol A."/>
            <person name="Pajuelo D."/>
            <person name="Ebbesson L."/>
            <person name="Teles M."/>
            <person name="MacKenzie S."/>
            <person name="Amaro C."/>
        </authorList>
    </citation>
    <scope>NUCLEOTIDE SEQUENCE</scope>
</reference>
<dbReference type="EMBL" id="GBXM01030456">
    <property type="protein sequence ID" value="JAH78121.1"/>
    <property type="molecule type" value="Transcribed_RNA"/>
</dbReference>
<proteinExistence type="predicted"/>
<sequence>MATDCDYLVCLGVGKQTIKEHTC</sequence>
<organism evidence="1">
    <name type="scientific">Anguilla anguilla</name>
    <name type="common">European freshwater eel</name>
    <name type="synonym">Muraena anguilla</name>
    <dbReference type="NCBI Taxonomy" id="7936"/>
    <lineage>
        <taxon>Eukaryota</taxon>
        <taxon>Metazoa</taxon>
        <taxon>Chordata</taxon>
        <taxon>Craniata</taxon>
        <taxon>Vertebrata</taxon>
        <taxon>Euteleostomi</taxon>
        <taxon>Actinopterygii</taxon>
        <taxon>Neopterygii</taxon>
        <taxon>Teleostei</taxon>
        <taxon>Anguilliformes</taxon>
        <taxon>Anguillidae</taxon>
        <taxon>Anguilla</taxon>
    </lineage>
</organism>
<protein>
    <submittedName>
        <fullName evidence="1">Uncharacterized protein</fullName>
    </submittedName>
</protein>
<evidence type="ECO:0000313" key="1">
    <source>
        <dbReference type="EMBL" id="JAH78121.1"/>
    </source>
</evidence>